<feature type="transmembrane region" description="Helical" evidence="6">
    <location>
        <begin position="216"/>
        <end position="237"/>
    </location>
</feature>
<dbReference type="PANTHER" id="PTHR23502">
    <property type="entry name" value="MAJOR FACILITATOR SUPERFAMILY"/>
    <property type="match status" value="1"/>
</dbReference>
<comment type="caution">
    <text evidence="8">The sequence shown here is derived from an EMBL/GenBank/DDBJ whole genome shotgun (WGS) entry which is preliminary data.</text>
</comment>
<gene>
    <name evidence="8" type="ORF">CLO192961_LOCUS328804</name>
</gene>
<feature type="transmembrane region" description="Helical" evidence="6">
    <location>
        <begin position="287"/>
        <end position="314"/>
    </location>
</feature>
<evidence type="ECO:0000256" key="5">
    <source>
        <dbReference type="SAM" id="MobiDB-lite"/>
    </source>
</evidence>
<accession>A0ABY6UP57</accession>
<feature type="domain" description="Major facilitator superfamily (MFS) profile" evidence="7">
    <location>
        <begin position="62"/>
        <end position="496"/>
    </location>
</feature>
<keyword evidence="9" id="KW-1185">Reference proteome</keyword>
<feature type="transmembrane region" description="Helical" evidence="6">
    <location>
        <begin position="326"/>
        <end position="345"/>
    </location>
</feature>
<evidence type="ECO:0000256" key="6">
    <source>
        <dbReference type="SAM" id="Phobius"/>
    </source>
</evidence>
<feature type="transmembrane region" description="Helical" evidence="6">
    <location>
        <begin position="402"/>
        <end position="429"/>
    </location>
</feature>
<feature type="transmembrane region" description="Helical" evidence="6">
    <location>
        <begin position="128"/>
        <end position="147"/>
    </location>
</feature>
<dbReference type="PANTHER" id="PTHR23502:SF7">
    <property type="entry name" value="DRUG_PROTON ANTIPORTER YHK8-RELATED"/>
    <property type="match status" value="1"/>
</dbReference>
<keyword evidence="3 6" id="KW-1133">Transmembrane helix</keyword>
<evidence type="ECO:0000256" key="3">
    <source>
        <dbReference type="ARBA" id="ARBA00022989"/>
    </source>
</evidence>
<evidence type="ECO:0000256" key="2">
    <source>
        <dbReference type="ARBA" id="ARBA00022692"/>
    </source>
</evidence>
<organism evidence="8 9">
    <name type="scientific">Bionectria ochroleuca</name>
    <name type="common">Gliocladium roseum</name>
    <dbReference type="NCBI Taxonomy" id="29856"/>
    <lineage>
        <taxon>Eukaryota</taxon>
        <taxon>Fungi</taxon>
        <taxon>Dikarya</taxon>
        <taxon>Ascomycota</taxon>
        <taxon>Pezizomycotina</taxon>
        <taxon>Sordariomycetes</taxon>
        <taxon>Hypocreomycetidae</taxon>
        <taxon>Hypocreales</taxon>
        <taxon>Bionectriaceae</taxon>
        <taxon>Clonostachys</taxon>
    </lineage>
</organism>
<dbReference type="Gene3D" id="1.20.1250.20">
    <property type="entry name" value="MFS general substrate transporter like domains"/>
    <property type="match status" value="1"/>
</dbReference>
<dbReference type="InterPro" id="IPR036259">
    <property type="entry name" value="MFS_trans_sf"/>
</dbReference>
<feature type="transmembrane region" description="Helical" evidence="6">
    <location>
        <begin position="153"/>
        <end position="175"/>
    </location>
</feature>
<feature type="transmembrane region" description="Helical" evidence="6">
    <location>
        <begin position="187"/>
        <end position="210"/>
    </location>
</feature>
<dbReference type="InterPro" id="IPR020846">
    <property type="entry name" value="MFS_dom"/>
</dbReference>
<evidence type="ECO:0000313" key="9">
    <source>
        <dbReference type="Proteomes" id="UP000766486"/>
    </source>
</evidence>
<dbReference type="SUPFAM" id="SSF103473">
    <property type="entry name" value="MFS general substrate transporter"/>
    <property type="match status" value="1"/>
</dbReference>
<evidence type="ECO:0000256" key="4">
    <source>
        <dbReference type="ARBA" id="ARBA00023136"/>
    </source>
</evidence>
<dbReference type="CDD" id="cd17323">
    <property type="entry name" value="MFS_Tpo1_MDR_like"/>
    <property type="match status" value="1"/>
</dbReference>
<feature type="compositionally biased region" description="Low complexity" evidence="5">
    <location>
        <begin position="22"/>
        <end position="31"/>
    </location>
</feature>
<name>A0ABY6UP57_BIOOC</name>
<feature type="transmembrane region" description="Helical" evidence="6">
    <location>
        <begin position="377"/>
        <end position="396"/>
    </location>
</feature>
<comment type="subcellular location">
    <subcellularLocation>
        <location evidence="1">Membrane</location>
        <topology evidence="1">Multi-pass membrane protein</topology>
    </subcellularLocation>
</comment>
<feature type="transmembrane region" description="Helical" evidence="6">
    <location>
        <begin position="60"/>
        <end position="79"/>
    </location>
</feature>
<feature type="region of interest" description="Disordered" evidence="5">
    <location>
        <begin position="14"/>
        <end position="41"/>
    </location>
</feature>
<dbReference type="Pfam" id="PF07690">
    <property type="entry name" value="MFS_1"/>
    <property type="match status" value="1"/>
</dbReference>
<dbReference type="Proteomes" id="UP000766486">
    <property type="component" value="Unassembled WGS sequence"/>
</dbReference>
<evidence type="ECO:0000313" key="8">
    <source>
        <dbReference type="EMBL" id="VUC32560.1"/>
    </source>
</evidence>
<dbReference type="InterPro" id="IPR011701">
    <property type="entry name" value="MFS"/>
</dbReference>
<feature type="transmembrane region" description="Helical" evidence="6">
    <location>
        <begin position="99"/>
        <end position="116"/>
    </location>
</feature>
<evidence type="ECO:0000256" key="1">
    <source>
        <dbReference type="ARBA" id="ARBA00004141"/>
    </source>
</evidence>
<evidence type="ECO:0000259" key="7">
    <source>
        <dbReference type="PROSITE" id="PS50850"/>
    </source>
</evidence>
<dbReference type="PROSITE" id="PS50850">
    <property type="entry name" value="MFS"/>
    <property type="match status" value="1"/>
</dbReference>
<dbReference type="EMBL" id="CABFNS010000851">
    <property type="protein sequence ID" value="VUC32560.1"/>
    <property type="molecule type" value="Genomic_DNA"/>
</dbReference>
<feature type="transmembrane region" description="Helical" evidence="6">
    <location>
        <begin position="470"/>
        <end position="492"/>
    </location>
</feature>
<keyword evidence="2 6" id="KW-0812">Transmembrane</keyword>
<protein>
    <recommendedName>
        <fullName evidence="7">Major facilitator superfamily (MFS) profile domain-containing protein</fullName>
    </recommendedName>
</protein>
<sequence length="505" mass="55687">MLAKSPVVVAVKRAQCHEESPPETQISSSSDSEPESLQVGWDGGDDDPLCPRSFSKPKKWLIVAIVSMACFCVTAASSIYTSTYQQMEESFGNSRKVSVLGLSLFVLGIGCGPLFFSPLSEFFGRRPVYLVAWSLYVIWTIPQAVATNIVTMLVARFLAAFSGSTFLAVAGGTVGDLFSKDQLQYPMAIFTVSPFIGPCIGPIIGGFINYNTHWRWTYYVMLMWSVLLLVAIAFLVPETFHPAVLRRKAKLLRQSTGDSRWRAPIEEQDKSILGAVGKSLKRPFQLLIFEPMCLSLCIFSALLLGILYLFFGAFPLIFHTHHHFNLWQVGLSFLGIGVGLIAGVLTDPVWSRVRLHYVSILAESSGKPSNGEPEFRLPPAIFGSLLVPLGLFVFAWTTYPSIHWIVPIVGSAVFGMGNILVFTGIFAFLVDAYPDYAASALAANACVRCVFAAAFPLFGNEMYVTLGFQWASSLLAFLTLAMVPFPFLFFKYGKRIRSKSRMAKN</sequence>
<proteinExistence type="predicted"/>
<keyword evidence="4 6" id="KW-0472">Membrane</keyword>
<reference evidence="8 9" key="1">
    <citation type="submission" date="2019-06" db="EMBL/GenBank/DDBJ databases">
        <authorList>
            <person name="Broberg M."/>
        </authorList>
    </citation>
    <scope>NUCLEOTIDE SEQUENCE [LARGE SCALE GENOMIC DNA]</scope>
</reference>